<keyword evidence="2" id="KW-0520">NAD</keyword>
<dbReference type="EMBL" id="CAIF01000020">
    <property type="protein sequence ID" value="CCH41416.1"/>
    <property type="molecule type" value="Genomic_DNA"/>
</dbReference>
<dbReference type="Proteomes" id="UP000009328">
    <property type="component" value="Unassembled WGS sequence"/>
</dbReference>
<dbReference type="InterPro" id="IPR036291">
    <property type="entry name" value="NAD(P)-bd_dom_sf"/>
</dbReference>
<dbReference type="Pfam" id="PF00389">
    <property type="entry name" value="2-Hacid_dh"/>
    <property type="match status" value="1"/>
</dbReference>
<evidence type="ECO:0000256" key="1">
    <source>
        <dbReference type="ARBA" id="ARBA00023002"/>
    </source>
</evidence>
<dbReference type="SUPFAM" id="SSF52283">
    <property type="entry name" value="Formate/glycerate dehydrogenase catalytic domain-like"/>
    <property type="match status" value="1"/>
</dbReference>
<dbReference type="GO" id="GO:0051287">
    <property type="term" value="F:NAD binding"/>
    <property type="evidence" value="ECO:0007669"/>
    <property type="project" value="InterPro"/>
</dbReference>
<dbReference type="FunCoup" id="K0KEQ8">
    <property type="interactions" value="18"/>
</dbReference>
<feature type="domain" description="D-isomer specific 2-hydroxyacid dehydrogenase catalytic" evidence="4">
    <location>
        <begin position="32"/>
        <end position="309"/>
    </location>
</feature>
<keyword evidence="1 3" id="KW-0560">Oxidoreductase</keyword>
<comment type="caution">
    <text evidence="6">The sequence shown here is derived from an EMBL/GenBank/DDBJ whole genome shotgun (WGS) entry which is preliminary data.</text>
</comment>
<name>K0KEQ8_WICCF</name>
<evidence type="ECO:0000259" key="5">
    <source>
        <dbReference type="Pfam" id="PF02826"/>
    </source>
</evidence>
<dbReference type="PANTHER" id="PTHR10996:SF178">
    <property type="entry name" value="2-HYDROXYACID DEHYDROGENASE YGL185C-RELATED"/>
    <property type="match status" value="1"/>
</dbReference>
<dbReference type="eggNOG" id="KOG0069">
    <property type="taxonomic scope" value="Eukaryota"/>
</dbReference>
<dbReference type="InterPro" id="IPR006140">
    <property type="entry name" value="D-isomer_DH_NAD-bd"/>
</dbReference>
<dbReference type="GO" id="GO:0016618">
    <property type="term" value="F:hydroxypyruvate reductase [NAD(P)H] activity"/>
    <property type="evidence" value="ECO:0007669"/>
    <property type="project" value="TreeGrafter"/>
</dbReference>
<evidence type="ECO:0000313" key="6">
    <source>
        <dbReference type="EMBL" id="CCH41416.1"/>
    </source>
</evidence>
<keyword evidence="7" id="KW-1185">Reference proteome</keyword>
<organism evidence="6 7">
    <name type="scientific">Wickerhamomyces ciferrii (strain ATCC 14091 / BCRC 22168 / CBS 111 / JCM 3599 / NBRC 0793 / NRRL Y-1031 F-60-10)</name>
    <name type="common">Yeast</name>
    <name type="synonym">Pichia ciferrii</name>
    <dbReference type="NCBI Taxonomy" id="1206466"/>
    <lineage>
        <taxon>Eukaryota</taxon>
        <taxon>Fungi</taxon>
        <taxon>Dikarya</taxon>
        <taxon>Ascomycota</taxon>
        <taxon>Saccharomycotina</taxon>
        <taxon>Saccharomycetes</taxon>
        <taxon>Phaffomycetales</taxon>
        <taxon>Wickerhamomycetaceae</taxon>
        <taxon>Wickerhamomyces</taxon>
    </lineage>
</organism>
<sequence length="311" mass="34816">MMSKPKVLFIGDLDESLPQFHQFKENYEPLVIGYDAYDTEALKSKNIQFFNTPSLGADHVADLVLWHVLESFRRFSSFQKETQNLPHTVKVRSDLQSHGYDQKHGKLGTEQTQWERESYPFGHILGGQVIEGPSGRNVGLVGFGNIGQKIGKRLNALGMKISYHTRNELSSDDVDKLGFGVQFYKKIDDLVSQNDVVIICCPGNKSTLNLLNKDILDKAKPNSKFINVGRGFIIDEDHLITKLEKGEIGFIGLDVFTGEPVINPRLLNRPDVSLTPHIGSSTKDVFDNTAIFSLQNIVDSLQGKEGRSRIV</sequence>
<reference evidence="6 7" key="1">
    <citation type="journal article" date="2012" name="Eukaryot. Cell">
        <title>Draft genome sequence of Wickerhamomyces ciferrii NRRL Y-1031 F-60-10.</title>
        <authorList>
            <person name="Schneider J."/>
            <person name="Andrea H."/>
            <person name="Blom J."/>
            <person name="Jaenicke S."/>
            <person name="Ruckert C."/>
            <person name="Schorsch C."/>
            <person name="Szczepanowski R."/>
            <person name="Farwick M."/>
            <person name="Goesmann A."/>
            <person name="Puhler A."/>
            <person name="Schaffer S."/>
            <person name="Tauch A."/>
            <person name="Kohler T."/>
            <person name="Brinkrolf K."/>
        </authorList>
    </citation>
    <scope>NUCLEOTIDE SEQUENCE [LARGE SCALE GENOMIC DNA]</scope>
    <source>
        <strain evidence="7">ATCC 14091 / BCRC 22168 / CBS 111 / JCM 3599 / NBRC 0793 / NRRL Y-1031 F-60-10</strain>
    </source>
</reference>
<dbReference type="Gene3D" id="3.40.50.720">
    <property type="entry name" value="NAD(P)-binding Rossmann-like Domain"/>
    <property type="match status" value="2"/>
</dbReference>
<dbReference type="HOGENOM" id="CLU_019796_1_2_1"/>
<accession>K0KEQ8</accession>
<dbReference type="Pfam" id="PF02826">
    <property type="entry name" value="2-Hacid_dh_C"/>
    <property type="match status" value="1"/>
</dbReference>
<dbReference type="GO" id="GO:0030267">
    <property type="term" value="F:glyoxylate reductase (NADPH) activity"/>
    <property type="evidence" value="ECO:0007669"/>
    <property type="project" value="TreeGrafter"/>
</dbReference>
<dbReference type="GO" id="GO:0005829">
    <property type="term" value="C:cytosol"/>
    <property type="evidence" value="ECO:0007669"/>
    <property type="project" value="TreeGrafter"/>
</dbReference>
<proteinExistence type="inferred from homology"/>
<evidence type="ECO:0000313" key="7">
    <source>
        <dbReference type="Proteomes" id="UP000009328"/>
    </source>
</evidence>
<feature type="domain" description="D-isomer specific 2-hydroxyacid dehydrogenase NAD-binding" evidence="5">
    <location>
        <begin position="132"/>
        <end position="279"/>
    </location>
</feature>
<evidence type="ECO:0000259" key="4">
    <source>
        <dbReference type="Pfam" id="PF00389"/>
    </source>
</evidence>
<dbReference type="AlphaFoldDB" id="K0KEQ8"/>
<dbReference type="STRING" id="1206466.K0KEQ8"/>
<gene>
    <name evidence="6" type="ORF">BN7_957</name>
</gene>
<evidence type="ECO:0000256" key="2">
    <source>
        <dbReference type="ARBA" id="ARBA00023027"/>
    </source>
</evidence>
<dbReference type="InterPro" id="IPR006139">
    <property type="entry name" value="D-isomer_2_OHA_DH_cat_dom"/>
</dbReference>
<evidence type="ECO:0000256" key="3">
    <source>
        <dbReference type="RuleBase" id="RU003719"/>
    </source>
</evidence>
<dbReference type="InterPro" id="IPR050223">
    <property type="entry name" value="D-isomer_2-hydroxyacid_DH"/>
</dbReference>
<dbReference type="InParanoid" id="K0KEQ8"/>
<dbReference type="PANTHER" id="PTHR10996">
    <property type="entry name" value="2-HYDROXYACID DEHYDROGENASE-RELATED"/>
    <property type="match status" value="1"/>
</dbReference>
<comment type="similarity">
    <text evidence="3">Belongs to the D-isomer specific 2-hydroxyacid dehydrogenase family.</text>
</comment>
<dbReference type="GO" id="GO:0047964">
    <property type="term" value="F:glyoxylate reductase (NADH) activity"/>
    <property type="evidence" value="ECO:0007669"/>
    <property type="project" value="UniProtKB-EC"/>
</dbReference>
<dbReference type="SUPFAM" id="SSF51735">
    <property type="entry name" value="NAD(P)-binding Rossmann-fold domains"/>
    <property type="match status" value="1"/>
</dbReference>
<protein>
    <submittedName>
        <fullName evidence="6">Glyoxylate reductase</fullName>
        <ecNumber evidence="6">1.1.1.26</ecNumber>
    </submittedName>
</protein>
<dbReference type="EC" id="1.1.1.26" evidence="6"/>